<dbReference type="EMBL" id="CAFBNJ010000001">
    <property type="protein sequence ID" value="CAB4938936.1"/>
    <property type="molecule type" value="Genomic_DNA"/>
</dbReference>
<evidence type="ECO:0000313" key="8">
    <source>
        <dbReference type="EMBL" id="CAB4938936.1"/>
    </source>
</evidence>
<evidence type="ECO:0000256" key="1">
    <source>
        <dbReference type="ARBA" id="ARBA00008710"/>
    </source>
</evidence>
<name>A0A6J6P2I4_9ZZZZ</name>
<evidence type="ECO:0000313" key="9">
    <source>
        <dbReference type="EMBL" id="CAB5072454.1"/>
    </source>
</evidence>
<organism evidence="7">
    <name type="scientific">freshwater metagenome</name>
    <dbReference type="NCBI Taxonomy" id="449393"/>
    <lineage>
        <taxon>unclassified sequences</taxon>
        <taxon>metagenomes</taxon>
        <taxon>ecological metagenomes</taxon>
    </lineage>
</organism>
<evidence type="ECO:0000313" key="4">
    <source>
        <dbReference type="EMBL" id="CAB4373015.1"/>
    </source>
</evidence>
<dbReference type="SUPFAM" id="SSF50475">
    <property type="entry name" value="FMN-binding split barrel"/>
    <property type="match status" value="1"/>
</dbReference>
<dbReference type="EMBL" id="CAEZVC010000001">
    <property type="protein sequence ID" value="CAB4611078.1"/>
    <property type="molecule type" value="Genomic_DNA"/>
</dbReference>
<dbReference type="Gene3D" id="2.30.110.10">
    <property type="entry name" value="Electron Transport, Fmn-binding Protein, Chain A"/>
    <property type="match status" value="1"/>
</dbReference>
<dbReference type="GO" id="GO:0005886">
    <property type="term" value="C:plasma membrane"/>
    <property type="evidence" value="ECO:0007669"/>
    <property type="project" value="TreeGrafter"/>
</dbReference>
<evidence type="ECO:0000313" key="3">
    <source>
        <dbReference type="EMBL" id="CAB4329222.1"/>
    </source>
</evidence>
<evidence type="ECO:0000256" key="2">
    <source>
        <dbReference type="ARBA" id="ARBA00049106"/>
    </source>
</evidence>
<comment type="catalytic activity">
    <reaction evidence="2">
        <text>oxidized coenzyme F420-(gamma-L-Glu)(n) + a quinol + H(+) = reduced coenzyme F420-(gamma-L-Glu)(n) + a quinone</text>
        <dbReference type="Rhea" id="RHEA:39663"/>
        <dbReference type="Rhea" id="RHEA-COMP:12939"/>
        <dbReference type="Rhea" id="RHEA-COMP:14378"/>
        <dbReference type="ChEBI" id="CHEBI:15378"/>
        <dbReference type="ChEBI" id="CHEBI:24646"/>
        <dbReference type="ChEBI" id="CHEBI:132124"/>
        <dbReference type="ChEBI" id="CHEBI:133980"/>
        <dbReference type="ChEBI" id="CHEBI:139511"/>
    </reaction>
</comment>
<dbReference type="GO" id="GO:0016491">
    <property type="term" value="F:oxidoreductase activity"/>
    <property type="evidence" value="ECO:0007669"/>
    <property type="project" value="InterPro"/>
</dbReference>
<dbReference type="InterPro" id="IPR012349">
    <property type="entry name" value="Split_barrel_FMN-bd"/>
</dbReference>
<dbReference type="InterPro" id="IPR004378">
    <property type="entry name" value="F420H2_quin_Rdtase"/>
</dbReference>
<evidence type="ECO:0000313" key="7">
    <source>
        <dbReference type="EMBL" id="CAB4692512.1"/>
    </source>
</evidence>
<proteinExistence type="inferred from homology"/>
<evidence type="ECO:0000313" key="5">
    <source>
        <dbReference type="EMBL" id="CAB4574695.1"/>
    </source>
</evidence>
<protein>
    <submittedName>
        <fullName evidence="7">Unannotated protein</fullName>
    </submittedName>
</protein>
<dbReference type="EMBL" id="CAEZTY010000001">
    <property type="protein sequence ID" value="CAB4574695.1"/>
    <property type="molecule type" value="Genomic_DNA"/>
</dbReference>
<accession>A0A6J6P2I4</accession>
<dbReference type="AlphaFoldDB" id="A0A6J6P2I4"/>
<comment type="similarity">
    <text evidence="1">Belongs to the F420H(2)-dependent quinone reductase family.</text>
</comment>
<dbReference type="PANTHER" id="PTHR39428">
    <property type="entry name" value="F420H(2)-DEPENDENT QUINONE REDUCTASE RV1261C"/>
    <property type="match status" value="1"/>
</dbReference>
<dbReference type="PANTHER" id="PTHR39428:SF3">
    <property type="entry name" value="DEAZAFLAVIN-DEPENDENT NITROREDUCTASE"/>
    <property type="match status" value="1"/>
</dbReference>
<sequence length="150" mass="16692">MTEELRPVSPNIDLTLIGDEHVRQYEETGGEIGYLWNGASCLVLSTTGRKSGAIRKSALICGFDDNACIIVGSMGGAPTHPAWYLNLVANPSVTIQVKTDRFPALARVAEGSERERLWRLMCDVWPAYDTYQSRTERVIPVVILERSDHE</sequence>
<dbReference type="EMBL" id="CAESAL010000001">
    <property type="protein sequence ID" value="CAB4329222.1"/>
    <property type="molecule type" value="Genomic_DNA"/>
</dbReference>
<dbReference type="GO" id="GO:0070967">
    <property type="term" value="F:coenzyme F420 binding"/>
    <property type="evidence" value="ECO:0007669"/>
    <property type="project" value="TreeGrafter"/>
</dbReference>
<dbReference type="EMBL" id="CAEZXY010000001">
    <property type="protein sequence ID" value="CAB4692512.1"/>
    <property type="molecule type" value="Genomic_DNA"/>
</dbReference>
<dbReference type="Pfam" id="PF04075">
    <property type="entry name" value="F420H2_quin_red"/>
    <property type="match status" value="1"/>
</dbReference>
<gene>
    <name evidence="5" type="ORF">UFOPK1762_00056</name>
    <name evidence="6" type="ORF">UFOPK1906_00035</name>
    <name evidence="7" type="ORF">UFOPK2624_00062</name>
    <name evidence="3" type="ORF">UFOPK3331_00012</name>
    <name evidence="8" type="ORF">UFOPK3785_00040</name>
    <name evidence="4" type="ORF">UFOPK4201_02068</name>
    <name evidence="9" type="ORF">UFOPK4371_00012</name>
</gene>
<dbReference type="EMBL" id="CAFBRD010000001">
    <property type="protein sequence ID" value="CAB5072454.1"/>
    <property type="molecule type" value="Genomic_DNA"/>
</dbReference>
<evidence type="ECO:0000313" key="6">
    <source>
        <dbReference type="EMBL" id="CAB4611078.1"/>
    </source>
</evidence>
<reference evidence="7" key="1">
    <citation type="submission" date="2020-05" db="EMBL/GenBank/DDBJ databases">
        <authorList>
            <person name="Chiriac C."/>
            <person name="Salcher M."/>
            <person name="Ghai R."/>
            <person name="Kavagutti S V."/>
        </authorList>
    </citation>
    <scope>NUCLEOTIDE SEQUENCE</scope>
</reference>
<dbReference type="EMBL" id="CAEUNJ010000146">
    <property type="protein sequence ID" value="CAB4373015.1"/>
    <property type="molecule type" value="Genomic_DNA"/>
</dbReference>
<dbReference type="NCBIfam" id="TIGR00026">
    <property type="entry name" value="hi_GC_TIGR00026"/>
    <property type="match status" value="1"/>
</dbReference>